<evidence type="ECO:0000313" key="3">
    <source>
        <dbReference type="Proteomes" id="UP001500936"/>
    </source>
</evidence>
<keyword evidence="1" id="KW-0812">Transmembrane</keyword>
<evidence type="ECO:0000313" key="2">
    <source>
        <dbReference type="EMBL" id="GAA4413635.1"/>
    </source>
</evidence>
<evidence type="ECO:0008006" key="4">
    <source>
        <dbReference type="Google" id="ProtNLM"/>
    </source>
</evidence>
<dbReference type="Proteomes" id="UP001500936">
    <property type="component" value="Unassembled WGS sequence"/>
</dbReference>
<protein>
    <recommendedName>
        <fullName evidence="4">DUF5683 domain-containing protein</fullName>
    </recommendedName>
</protein>
<keyword evidence="1" id="KW-1133">Transmembrane helix</keyword>
<organism evidence="2 3">
    <name type="scientific">Nibrella viscosa</name>
    <dbReference type="NCBI Taxonomy" id="1084524"/>
    <lineage>
        <taxon>Bacteria</taxon>
        <taxon>Pseudomonadati</taxon>
        <taxon>Bacteroidota</taxon>
        <taxon>Cytophagia</taxon>
        <taxon>Cytophagales</taxon>
        <taxon>Spirosomataceae</taxon>
        <taxon>Nibrella</taxon>
    </lineage>
</organism>
<proteinExistence type="predicted"/>
<dbReference type="EMBL" id="BAABHB010000010">
    <property type="protein sequence ID" value="GAA4413635.1"/>
    <property type="molecule type" value="Genomic_DNA"/>
</dbReference>
<name>A0ABP8KRU8_9BACT</name>
<comment type="caution">
    <text evidence="2">The sequence shown here is derived from an EMBL/GenBank/DDBJ whole genome shotgun (WGS) entry which is preliminary data.</text>
</comment>
<feature type="transmembrane region" description="Helical" evidence="1">
    <location>
        <begin position="105"/>
        <end position="122"/>
    </location>
</feature>
<evidence type="ECO:0000256" key="1">
    <source>
        <dbReference type="SAM" id="Phobius"/>
    </source>
</evidence>
<keyword evidence="3" id="KW-1185">Reference proteome</keyword>
<sequence length="165" mass="18617">MLPFGRAYAQRDTSHYRTVPVPAHLRPIERAVGSSALGSVYYYGGKRLTSPHSLEVPFYELDDPMVNRHYRNYRTWTTVSRLTAVVPLLYVFTRNTTARLNSREYWAIYFGSLGASLGFTIIGNTQVNKAVMRYNQMLRQSRLGVSAVPIPMGGQAVGLGYSRSF</sequence>
<accession>A0ABP8KRU8</accession>
<reference evidence="3" key="1">
    <citation type="journal article" date="2019" name="Int. J. Syst. Evol. Microbiol.">
        <title>The Global Catalogue of Microorganisms (GCM) 10K type strain sequencing project: providing services to taxonomists for standard genome sequencing and annotation.</title>
        <authorList>
            <consortium name="The Broad Institute Genomics Platform"/>
            <consortium name="The Broad Institute Genome Sequencing Center for Infectious Disease"/>
            <person name="Wu L."/>
            <person name="Ma J."/>
        </authorList>
    </citation>
    <scope>NUCLEOTIDE SEQUENCE [LARGE SCALE GENOMIC DNA]</scope>
    <source>
        <strain evidence="3">JCM 17925</strain>
    </source>
</reference>
<gene>
    <name evidence="2" type="ORF">GCM10023187_42160</name>
</gene>
<keyword evidence="1" id="KW-0472">Membrane</keyword>